<organism evidence="2 3">
    <name type="scientific">Vibrio paucivorans</name>
    <dbReference type="NCBI Taxonomy" id="2829489"/>
    <lineage>
        <taxon>Bacteria</taxon>
        <taxon>Pseudomonadati</taxon>
        <taxon>Pseudomonadota</taxon>
        <taxon>Gammaproteobacteria</taxon>
        <taxon>Vibrionales</taxon>
        <taxon>Vibrionaceae</taxon>
        <taxon>Vibrio</taxon>
    </lineage>
</organism>
<name>A0A9X3HUY9_9VIBR</name>
<protein>
    <submittedName>
        <fullName evidence="2">Uncharacterized protein</fullName>
    </submittedName>
</protein>
<gene>
    <name evidence="2" type="ORF">MD483_22655</name>
</gene>
<dbReference type="RefSeq" id="WP_265689691.1">
    <property type="nucleotide sequence ID" value="NZ_JAKRRX010000303.1"/>
</dbReference>
<dbReference type="EMBL" id="JAKRRX010000303">
    <property type="protein sequence ID" value="MCW8336612.1"/>
    <property type="molecule type" value="Genomic_DNA"/>
</dbReference>
<evidence type="ECO:0000313" key="2">
    <source>
        <dbReference type="EMBL" id="MCW8336612.1"/>
    </source>
</evidence>
<dbReference type="Proteomes" id="UP001155586">
    <property type="component" value="Unassembled WGS sequence"/>
</dbReference>
<evidence type="ECO:0000313" key="3">
    <source>
        <dbReference type="Proteomes" id="UP001155586"/>
    </source>
</evidence>
<accession>A0A9X3HUY9</accession>
<dbReference type="AlphaFoldDB" id="A0A9X3HUY9"/>
<keyword evidence="1" id="KW-0732">Signal</keyword>
<feature type="signal peptide" evidence="1">
    <location>
        <begin position="1"/>
        <end position="23"/>
    </location>
</feature>
<feature type="chain" id="PRO_5040777087" evidence="1">
    <location>
        <begin position="24"/>
        <end position="188"/>
    </location>
</feature>
<comment type="caution">
    <text evidence="2">The sequence shown here is derived from an EMBL/GenBank/DDBJ whole genome shotgun (WGS) entry which is preliminary data.</text>
</comment>
<feature type="non-terminal residue" evidence="2">
    <location>
        <position position="1"/>
    </location>
</feature>
<proteinExistence type="predicted"/>
<sequence>MKKTILIAAMATACGFTTINAHAADEPAQAVLIWNGIVPGAIVGSDIGLASPTGGDIQQGDLSLAENGTFDSTIVNIKAFSLTPEGEIDPETQYPEAIDWSPYNVIVQHNGAEGNAYESTNAKIFLNGTETATGESVQTEAGSPNMSVYVAYAAQPTGLVNVNDSVSVTATLFAEGSAGSGSGGEGAL</sequence>
<keyword evidence="3" id="KW-1185">Reference proteome</keyword>
<reference evidence="2" key="1">
    <citation type="submission" date="2022-02" db="EMBL/GenBank/DDBJ databases">
        <title>Vibrio sp. nov., a new bacterium isolated from Bohai sea, China.</title>
        <authorList>
            <person name="Yuan Y."/>
        </authorList>
    </citation>
    <scope>NUCLEOTIDE SEQUENCE</scope>
    <source>
        <strain evidence="2">DBSS07</strain>
    </source>
</reference>
<evidence type="ECO:0000256" key="1">
    <source>
        <dbReference type="SAM" id="SignalP"/>
    </source>
</evidence>